<dbReference type="EMBL" id="CP000158">
    <property type="protein sequence ID" value="ABI77200.1"/>
    <property type="molecule type" value="Genomic_DNA"/>
</dbReference>
<reference evidence="3 4" key="1">
    <citation type="journal article" date="2006" name="J. Bacteriol.">
        <title>Comparative genomic evidence for a close relationship between the dimorphic prosthecate bacteria Hyphomonas neptunium and Caulobacter crescentus.</title>
        <authorList>
            <person name="Badger J.H."/>
            <person name="Hoover T.R."/>
            <person name="Brun Y.V."/>
            <person name="Weiner R.M."/>
            <person name="Laub M.T."/>
            <person name="Alexandre G."/>
            <person name="Mrazek J."/>
            <person name="Ren Q."/>
            <person name="Paulsen I.T."/>
            <person name="Nelson K.E."/>
            <person name="Khouri H.M."/>
            <person name="Radune D."/>
            <person name="Sosa J."/>
            <person name="Dodson R.J."/>
            <person name="Sullivan S.A."/>
            <person name="Rosovitz M.J."/>
            <person name="Madupu R."/>
            <person name="Brinkac L.M."/>
            <person name="Durkin A.S."/>
            <person name="Daugherty S.C."/>
            <person name="Kothari S.P."/>
            <person name="Giglio M.G."/>
            <person name="Zhou L."/>
            <person name="Haft D.H."/>
            <person name="Selengut J.D."/>
            <person name="Davidsen T.M."/>
            <person name="Yang Q."/>
            <person name="Zafar N."/>
            <person name="Ward N.L."/>
        </authorList>
    </citation>
    <scope>NUCLEOTIDE SEQUENCE [LARGE SCALE GENOMIC DNA]</scope>
    <source>
        <strain evidence="3 4">ATCC 15444</strain>
    </source>
</reference>
<dbReference type="Gene3D" id="2.40.50.90">
    <property type="match status" value="1"/>
</dbReference>
<dbReference type="PANTHER" id="PTHR12302">
    <property type="entry name" value="EBNA2 BINDING PROTEIN P100"/>
    <property type="match status" value="1"/>
</dbReference>
<accession>Q0C281</accession>
<keyword evidence="1" id="KW-0732">Signal</keyword>
<dbReference type="STRING" id="228405.HNE_1447"/>
<dbReference type="InterPro" id="IPR016071">
    <property type="entry name" value="Staphylococal_nuclease_OB-fold"/>
</dbReference>
<feature type="signal peptide" evidence="1">
    <location>
        <begin position="1"/>
        <end position="29"/>
    </location>
</feature>
<protein>
    <submittedName>
        <fullName evidence="3">Nuclease domain protein</fullName>
    </submittedName>
</protein>
<dbReference type="AlphaFoldDB" id="Q0C281"/>
<dbReference type="KEGG" id="hne:HNE_1447"/>
<dbReference type="eggNOG" id="COG1525">
    <property type="taxonomic scope" value="Bacteria"/>
</dbReference>
<dbReference type="Pfam" id="PF00565">
    <property type="entry name" value="SNase"/>
    <property type="match status" value="1"/>
</dbReference>
<dbReference type="InterPro" id="IPR035437">
    <property type="entry name" value="SNase_OB-fold_sf"/>
</dbReference>
<dbReference type="PANTHER" id="PTHR12302:SF26">
    <property type="entry name" value="BLR1266 PROTEIN"/>
    <property type="match status" value="1"/>
</dbReference>
<gene>
    <name evidence="3" type="ordered locus">HNE_1447</name>
</gene>
<name>Q0C281_HYPNA</name>
<evidence type="ECO:0000259" key="2">
    <source>
        <dbReference type="PROSITE" id="PS50830"/>
    </source>
</evidence>
<dbReference type="PROSITE" id="PS51257">
    <property type="entry name" value="PROKAR_LIPOPROTEIN"/>
    <property type="match status" value="1"/>
</dbReference>
<keyword evidence="4" id="KW-1185">Reference proteome</keyword>
<dbReference type="PROSITE" id="PS50830">
    <property type="entry name" value="TNASE_3"/>
    <property type="match status" value="1"/>
</dbReference>
<dbReference type="HOGENOM" id="CLU_046484_6_1_5"/>
<sequence length="167" mass="18274">MRTRNMRQTIRGALLAGLIGLAACSPAMAYNAAEDRLEGTASVIDGDTIEIHGERIRLSGIDTPERGKRCGTVNVYQKAALALSDMIGTRTVSCTILDIDRYDRKVGRCAAGGKSLESQLVRAGWGRDWPRYSNGDFAEDERFARSAKAGIWGLSCPDDLWGTRNYD</sequence>
<dbReference type="SUPFAM" id="SSF50199">
    <property type="entry name" value="Staphylococcal nuclease"/>
    <property type="match status" value="1"/>
</dbReference>
<dbReference type="SMART" id="SM00318">
    <property type="entry name" value="SNc"/>
    <property type="match status" value="1"/>
</dbReference>
<organism evidence="3 4">
    <name type="scientific">Hyphomonas neptunium (strain ATCC 15444)</name>
    <dbReference type="NCBI Taxonomy" id="228405"/>
    <lineage>
        <taxon>Bacteria</taxon>
        <taxon>Pseudomonadati</taxon>
        <taxon>Pseudomonadota</taxon>
        <taxon>Alphaproteobacteria</taxon>
        <taxon>Hyphomonadales</taxon>
        <taxon>Hyphomonadaceae</taxon>
        <taxon>Hyphomonas</taxon>
    </lineage>
</organism>
<feature type="chain" id="PRO_5004169738" evidence="1">
    <location>
        <begin position="30"/>
        <end position="167"/>
    </location>
</feature>
<evidence type="ECO:0000256" key="1">
    <source>
        <dbReference type="SAM" id="SignalP"/>
    </source>
</evidence>
<evidence type="ECO:0000313" key="3">
    <source>
        <dbReference type="EMBL" id="ABI77200.1"/>
    </source>
</evidence>
<evidence type="ECO:0000313" key="4">
    <source>
        <dbReference type="Proteomes" id="UP000001959"/>
    </source>
</evidence>
<feature type="domain" description="TNase-like" evidence="2">
    <location>
        <begin position="43"/>
        <end position="154"/>
    </location>
</feature>
<proteinExistence type="predicted"/>
<dbReference type="Proteomes" id="UP000001959">
    <property type="component" value="Chromosome"/>
</dbReference>